<accession>Q1PVE7</accession>
<name>Q1PVE7_KUEST</name>
<dbReference type="AlphaFoldDB" id="Q1PVE7"/>
<organism evidence="1">
    <name type="scientific">Kuenenia stuttgartiensis</name>
    <dbReference type="NCBI Taxonomy" id="174633"/>
    <lineage>
        <taxon>Bacteria</taxon>
        <taxon>Pseudomonadati</taxon>
        <taxon>Planctomycetota</taxon>
        <taxon>Candidatus Brocadiia</taxon>
        <taxon>Candidatus Brocadiales</taxon>
        <taxon>Candidatus Brocadiaceae</taxon>
        <taxon>Candidatus Kuenenia</taxon>
    </lineage>
</organism>
<protein>
    <submittedName>
        <fullName evidence="1">Uncharacterized protein</fullName>
    </submittedName>
</protein>
<sequence length="65" mass="7799">MFHERQNYITPSGLIMGFLYNFYNHFIPSGLLEFFKELKCYKKSLIRGTKAPDIFIFQKTKALRF</sequence>
<gene>
    <name evidence="1" type="ORF">kustc0451</name>
</gene>
<reference evidence="1" key="1">
    <citation type="journal article" date="2006" name="Nature">
        <title>Deciphering the evolution and metabolism of an anammox bacterium from a community genome.</title>
        <authorList>
            <person name="Strous M."/>
            <person name="Pelletier E."/>
            <person name="Mangenot S."/>
            <person name="Rattei T."/>
            <person name="Lehner A."/>
            <person name="Taylor M.W."/>
            <person name="Horn M."/>
            <person name="Daims H."/>
            <person name="Bartol-Mavel D."/>
            <person name="Wincker P."/>
            <person name="Barbe V."/>
            <person name="Fonknechten N."/>
            <person name="Vallenet D."/>
            <person name="Segurens B."/>
            <person name="Schenowitz-Truong C."/>
            <person name="Medigue C."/>
            <person name="Collingro A."/>
            <person name="Snel B."/>
            <person name="Dutilh B.E."/>
            <person name="OpDenCamp H.J.M."/>
            <person name="vanDerDrift C."/>
            <person name="Cirpus I."/>
            <person name="vanDePas-Schoonen K.T."/>
            <person name="Harhangi H.R."/>
            <person name="vanNiftrik L."/>
            <person name="Schmid M."/>
            <person name="Keltjens J."/>
            <person name="vanDeVossenberg J."/>
            <person name="Kartal B."/>
            <person name="Meier H."/>
            <person name="Frishman D."/>
            <person name="Huynen M.A."/>
            <person name="Mewes H."/>
            <person name="Weissenbach J."/>
            <person name="Jetten M.S.M."/>
            <person name="Wagner M."/>
            <person name="LePaslier D."/>
        </authorList>
    </citation>
    <scope>NUCLEOTIDE SEQUENCE</scope>
</reference>
<reference evidence="1" key="2">
    <citation type="submission" date="2006-01" db="EMBL/GenBank/DDBJ databases">
        <authorList>
            <person name="Genoscope"/>
        </authorList>
    </citation>
    <scope>NUCLEOTIDE SEQUENCE</scope>
</reference>
<proteinExistence type="predicted"/>
<evidence type="ECO:0000313" key="1">
    <source>
        <dbReference type="EMBL" id="CAJ71196.1"/>
    </source>
</evidence>
<dbReference type="EMBL" id="CT573073">
    <property type="protein sequence ID" value="CAJ71196.1"/>
    <property type="molecule type" value="Genomic_DNA"/>
</dbReference>